<proteinExistence type="predicted"/>
<name>A0AAU8G3B2_9MICO</name>
<organism evidence="1">
    <name type="scientific">Cellulosimicrobium sp. ES-005</name>
    <dbReference type="NCBI Taxonomy" id="3163031"/>
    <lineage>
        <taxon>Bacteria</taxon>
        <taxon>Bacillati</taxon>
        <taxon>Actinomycetota</taxon>
        <taxon>Actinomycetes</taxon>
        <taxon>Micrococcales</taxon>
        <taxon>Promicromonosporaceae</taxon>
        <taxon>Cellulosimicrobium</taxon>
    </lineage>
</organism>
<dbReference type="RefSeq" id="WP_353708963.1">
    <property type="nucleotide sequence ID" value="NZ_CP159290.1"/>
</dbReference>
<dbReference type="AlphaFoldDB" id="A0AAU8G3B2"/>
<sequence>MDTNQTIAKIVAAGGADELRTTLDKHATSATREYDDIRSQDDYTEDARHRLLSEAYDRRKASLDNDLARLASSAGEVDRGAVGRAFGTTGLPGDPASLTISLRDAQDRVAKVRDEEELETLLGRATRSGDEVLARAVAARAAEIGKTYVVEEFVRVRPDLKTDVDRAMLAVGRPSSAGKLEWNVRLGKIRPSELKRR</sequence>
<accession>A0AAU8G3B2</accession>
<protein>
    <recommendedName>
        <fullName evidence="2">DUF222 domain-containing protein</fullName>
    </recommendedName>
</protein>
<gene>
    <name evidence="1" type="ORF">ABRQ22_06575</name>
</gene>
<evidence type="ECO:0000313" key="1">
    <source>
        <dbReference type="EMBL" id="XCH31345.1"/>
    </source>
</evidence>
<evidence type="ECO:0008006" key="2">
    <source>
        <dbReference type="Google" id="ProtNLM"/>
    </source>
</evidence>
<reference evidence="1" key="1">
    <citation type="submission" date="2024-06" db="EMBL/GenBank/DDBJ databases">
        <title>Complete genome sequence of the cellulolytic actinobacterium, Cellulosimicrobium ES-005.</title>
        <authorList>
            <person name="Matthews C.T."/>
            <person name="Underwood K.D."/>
            <person name="Ghanchi K.M."/>
            <person name="Fields S.D."/>
            <person name="Gardner S.G."/>
        </authorList>
    </citation>
    <scope>NUCLEOTIDE SEQUENCE</scope>
    <source>
        <strain evidence="1">ES-005</strain>
    </source>
</reference>
<dbReference type="EMBL" id="CP159290">
    <property type="protein sequence ID" value="XCH31345.1"/>
    <property type="molecule type" value="Genomic_DNA"/>
</dbReference>